<dbReference type="AlphaFoldDB" id="A0A1N7CNK0"/>
<gene>
    <name evidence="3" type="ORF">SAMN05421829_1268</name>
</gene>
<feature type="transmembrane region" description="Helical" evidence="2">
    <location>
        <begin position="62"/>
        <end position="80"/>
    </location>
</feature>
<keyword evidence="2" id="KW-1133">Transmembrane helix</keyword>
<keyword evidence="2" id="KW-0472">Membrane</keyword>
<dbReference type="Proteomes" id="UP000186819">
    <property type="component" value="Unassembled WGS sequence"/>
</dbReference>
<dbReference type="STRING" id="34027.SAMN05421829_1268"/>
<sequence length="295" mass="31728">MNESATLTAAPIPVPGRSSLSGGDRRTFPGTAVAVATVAVLTGAGVHVAFNEPYGAGSPIGYNLGLVGGVLMLMLLPYALRKRLRCLRQVGTMRGWFLFHIAAGLLGPLLVLFHTTFRIGSFNGGVALASTLLVTCSGLVGRFFYRKVHRGLSGCRASLTEFEAALQRQVDALQAHADLLPAVTTEVGRYIEAATATPPTRRHGAARFLTLGARRLLASRRIRSAVRVARRRAATHGRELDRLMATVNAALVAAQRTAQFSGYERLFALWHVVHIPFLFLLVLSSVVHVVAVHAY</sequence>
<keyword evidence="4" id="KW-1185">Reference proteome</keyword>
<evidence type="ECO:0000313" key="4">
    <source>
        <dbReference type="Proteomes" id="UP000186819"/>
    </source>
</evidence>
<evidence type="ECO:0000256" key="2">
    <source>
        <dbReference type="SAM" id="Phobius"/>
    </source>
</evidence>
<proteinExistence type="predicted"/>
<feature type="transmembrane region" description="Helical" evidence="2">
    <location>
        <begin position="27"/>
        <end position="50"/>
    </location>
</feature>
<dbReference type="EMBL" id="FTMD01000026">
    <property type="protein sequence ID" value="SIR65163.1"/>
    <property type="molecule type" value="Genomic_DNA"/>
</dbReference>
<evidence type="ECO:0000313" key="3">
    <source>
        <dbReference type="EMBL" id="SIR65163.1"/>
    </source>
</evidence>
<accession>A0A1N7CNK0</accession>
<protein>
    <submittedName>
        <fullName evidence="3">Uncharacterized protein</fullName>
    </submittedName>
</protein>
<dbReference type="OrthoDB" id="6401090at2"/>
<feature type="transmembrane region" description="Helical" evidence="2">
    <location>
        <begin position="92"/>
        <end position="113"/>
    </location>
</feature>
<reference evidence="4" key="1">
    <citation type="submission" date="2017-01" db="EMBL/GenBank/DDBJ databases">
        <authorList>
            <person name="Varghese N."/>
            <person name="Submissions S."/>
        </authorList>
    </citation>
    <scope>NUCLEOTIDE SEQUENCE [LARGE SCALE GENOMIC DNA]</scope>
    <source>
        <strain evidence="4">ATCC 51758</strain>
    </source>
</reference>
<dbReference type="RefSeq" id="WP_076604468.1">
    <property type="nucleotide sequence ID" value="NZ_FTMD01000026.1"/>
</dbReference>
<name>A0A1N7CNK0_9RHOO</name>
<evidence type="ECO:0000256" key="1">
    <source>
        <dbReference type="SAM" id="MobiDB-lite"/>
    </source>
</evidence>
<feature type="transmembrane region" description="Helical" evidence="2">
    <location>
        <begin position="266"/>
        <end position="291"/>
    </location>
</feature>
<keyword evidence="2" id="KW-0812">Transmembrane</keyword>
<organism evidence="3 4">
    <name type="scientific">Aromatoleum tolulyticum</name>
    <dbReference type="NCBI Taxonomy" id="34027"/>
    <lineage>
        <taxon>Bacteria</taxon>
        <taxon>Pseudomonadati</taxon>
        <taxon>Pseudomonadota</taxon>
        <taxon>Betaproteobacteria</taxon>
        <taxon>Rhodocyclales</taxon>
        <taxon>Rhodocyclaceae</taxon>
        <taxon>Aromatoleum</taxon>
    </lineage>
</organism>
<feature type="transmembrane region" description="Helical" evidence="2">
    <location>
        <begin position="125"/>
        <end position="145"/>
    </location>
</feature>
<feature type="region of interest" description="Disordered" evidence="1">
    <location>
        <begin position="1"/>
        <end position="22"/>
    </location>
</feature>